<evidence type="ECO:0000313" key="1">
    <source>
        <dbReference type="EMBL" id="SPB24052.1"/>
    </source>
</evidence>
<proteinExistence type="predicted"/>
<dbReference type="EMBL" id="OGTV01000053">
    <property type="protein sequence ID" value="SPB24052.1"/>
    <property type="molecule type" value="Genomic_DNA"/>
</dbReference>
<reference evidence="1" key="1">
    <citation type="submission" date="2018-01" db="EMBL/GenBank/DDBJ databases">
        <authorList>
            <person name="Gaut B.S."/>
            <person name="Morton B.R."/>
            <person name="Clegg M.T."/>
            <person name="Duvall M.R."/>
        </authorList>
    </citation>
    <scope>NUCLEOTIDE SEQUENCE</scope>
    <source>
        <strain evidence="1">Lactobacillus helveticus</strain>
    </source>
</reference>
<dbReference type="AlphaFoldDB" id="A0A2X0PDM7"/>
<organism evidence="1">
    <name type="scientific">Lactobacillus helveticus</name>
    <name type="common">Lactobacillus suntoryeus</name>
    <dbReference type="NCBI Taxonomy" id="1587"/>
    <lineage>
        <taxon>Bacteria</taxon>
        <taxon>Bacillati</taxon>
        <taxon>Bacillota</taxon>
        <taxon>Bacilli</taxon>
        <taxon>Lactobacillales</taxon>
        <taxon>Lactobacillaceae</taxon>
        <taxon>Lactobacillus</taxon>
    </lineage>
</organism>
<accession>A0A2X0PDM7</accession>
<sequence length="43" mass="4860">MNTVAYLNGEPNQVEVNTYTIPQKISLDDLHLTEALKKSLTKK</sequence>
<gene>
    <name evidence="1" type="ORF">BDKNPLJD_00980</name>
</gene>
<name>A0A2X0PDM7_LACHE</name>
<protein>
    <submittedName>
        <fullName evidence="1">Uncharacterized protein</fullName>
    </submittedName>
</protein>
<dbReference type="RefSeq" id="WP_257996480.1">
    <property type="nucleotide sequence ID" value="NZ_BLYU01000170.1"/>
</dbReference>